<feature type="compositionally biased region" description="Polar residues" evidence="1">
    <location>
        <begin position="57"/>
        <end position="67"/>
    </location>
</feature>
<dbReference type="EMBL" id="SRLO01000420">
    <property type="protein sequence ID" value="TNN56790.1"/>
    <property type="molecule type" value="Genomic_DNA"/>
</dbReference>
<sequence length="67" mass="7143">MPVDIGPDVFGSPRWSLIGGQRRDERGGLTPRGETQIARLSESSSPLDHESHGFPLHTSTASCGGQI</sequence>
<reference evidence="2 3" key="1">
    <citation type="submission" date="2019-03" db="EMBL/GenBank/DDBJ databases">
        <title>First draft genome of Liparis tanakae, snailfish: a comprehensive survey of snailfish specific genes.</title>
        <authorList>
            <person name="Kim W."/>
            <person name="Song I."/>
            <person name="Jeong J.-H."/>
            <person name="Kim D."/>
            <person name="Kim S."/>
            <person name="Ryu S."/>
            <person name="Song J.Y."/>
            <person name="Lee S.K."/>
        </authorList>
    </citation>
    <scope>NUCLEOTIDE SEQUENCE [LARGE SCALE GENOMIC DNA]</scope>
    <source>
        <tissue evidence="2">Muscle</tissue>
    </source>
</reference>
<evidence type="ECO:0000256" key="1">
    <source>
        <dbReference type="SAM" id="MobiDB-lite"/>
    </source>
</evidence>
<dbReference type="Proteomes" id="UP000314294">
    <property type="component" value="Unassembled WGS sequence"/>
</dbReference>
<keyword evidence="3" id="KW-1185">Reference proteome</keyword>
<evidence type="ECO:0000313" key="3">
    <source>
        <dbReference type="Proteomes" id="UP000314294"/>
    </source>
</evidence>
<feature type="region of interest" description="Disordered" evidence="1">
    <location>
        <begin position="1"/>
        <end position="67"/>
    </location>
</feature>
<proteinExistence type="predicted"/>
<name>A0A4Z2GU94_9TELE</name>
<protein>
    <submittedName>
        <fullName evidence="2">Uncharacterized protein</fullName>
    </submittedName>
</protein>
<dbReference type="AlphaFoldDB" id="A0A4Z2GU94"/>
<organism evidence="2 3">
    <name type="scientific">Liparis tanakae</name>
    <name type="common">Tanaka's snailfish</name>
    <dbReference type="NCBI Taxonomy" id="230148"/>
    <lineage>
        <taxon>Eukaryota</taxon>
        <taxon>Metazoa</taxon>
        <taxon>Chordata</taxon>
        <taxon>Craniata</taxon>
        <taxon>Vertebrata</taxon>
        <taxon>Euteleostomi</taxon>
        <taxon>Actinopterygii</taxon>
        <taxon>Neopterygii</taxon>
        <taxon>Teleostei</taxon>
        <taxon>Neoteleostei</taxon>
        <taxon>Acanthomorphata</taxon>
        <taxon>Eupercaria</taxon>
        <taxon>Perciformes</taxon>
        <taxon>Cottioidei</taxon>
        <taxon>Cottales</taxon>
        <taxon>Liparidae</taxon>
        <taxon>Liparis</taxon>
    </lineage>
</organism>
<comment type="caution">
    <text evidence="2">The sequence shown here is derived from an EMBL/GenBank/DDBJ whole genome shotgun (WGS) entry which is preliminary data.</text>
</comment>
<accession>A0A4Z2GU94</accession>
<gene>
    <name evidence="2" type="ORF">EYF80_032968</name>
</gene>
<evidence type="ECO:0000313" key="2">
    <source>
        <dbReference type="EMBL" id="TNN56790.1"/>
    </source>
</evidence>